<evidence type="ECO:0000313" key="4">
    <source>
        <dbReference type="Proteomes" id="UP000480929"/>
    </source>
</evidence>
<sequence length="67" mass="7337">MNQTTRDFLEDRGNHLSSVSQCLDILSEYCYKQNQSLSGAILAMANVVRSESEALLQASVSEGGIQE</sequence>
<dbReference type="RefSeq" id="WP_154238605.1">
    <property type="nucleotide sequence ID" value="NZ_WKPI01000010.1"/>
</dbReference>
<dbReference type="EMBL" id="WKPJ01000009">
    <property type="protein sequence ID" value="MSA89288.1"/>
    <property type="molecule type" value="Genomic_DNA"/>
</dbReference>
<accession>A0A6N7S6Y3</accession>
<name>A0A6N7S6Y3_9FIRM</name>
<gene>
    <name evidence="2" type="ORF">GKD88_07515</name>
    <name evidence="1" type="ORF">GKE08_08110</name>
</gene>
<evidence type="ECO:0000313" key="3">
    <source>
        <dbReference type="Proteomes" id="UP000433575"/>
    </source>
</evidence>
<dbReference type="Proteomes" id="UP000480929">
    <property type="component" value="Unassembled WGS sequence"/>
</dbReference>
<dbReference type="EMBL" id="WKPI01000010">
    <property type="protein sequence ID" value="MSC32966.1"/>
    <property type="molecule type" value="Genomic_DNA"/>
</dbReference>
<dbReference type="AlphaFoldDB" id="A0A6N7S6Y3"/>
<reference evidence="3 4" key="1">
    <citation type="journal article" date="2019" name="Nat. Med.">
        <title>A library of human gut bacterial isolates paired with longitudinal multiomics data enables mechanistic microbiome research.</title>
        <authorList>
            <person name="Poyet M."/>
            <person name="Groussin M."/>
            <person name="Gibbons S.M."/>
            <person name="Avila-Pacheco J."/>
            <person name="Jiang X."/>
            <person name="Kearney S.M."/>
            <person name="Perrotta A.R."/>
            <person name="Berdy B."/>
            <person name="Zhao S."/>
            <person name="Lieberman T.D."/>
            <person name="Swanson P.K."/>
            <person name="Smith M."/>
            <person name="Roesemann S."/>
            <person name="Alexander J.E."/>
            <person name="Rich S.A."/>
            <person name="Livny J."/>
            <person name="Vlamakis H."/>
            <person name="Clish C."/>
            <person name="Bullock K."/>
            <person name="Deik A."/>
            <person name="Scott J."/>
            <person name="Pierce K.A."/>
            <person name="Xavier R.J."/>
            <person name="Alm E.J."/>
        </authorList>
    </citation>
    <scope>NUCLEOTIDE SEQUENCE [LARGE SCALE GENOMIC DNA]</scope>
    <source>
        <strain evidence="1 3">BIOML-A4</strain>
        <strain evidence="2 4">BIOML-A5</strain>
    </source>
</reference>
<proteinExistence type="predicted"/>
<dbReference type="Proteomes" id="UP000433575">
    <property type="component" value="Unassembled WGS sequence"/>
</dbReference>
<keyword evidence="4" id="KW-1185">Reference proteome</keyword>
<evidence type="ECO:0000313" key="2">
    <source>
        <dbReference type="EMBL" id="MSC32966.1"/>
    </source>
</evidence>
<protein>
    <submittedName>
        <fullName evidence="1">Uncharacterized protein</fullName>
    </submittedName>
</protein>
<comment type="caution">
    <text evidence="1">The sequence shown here is derived from an EMBL/GenBank/DDBJ whole genome shotgun (WGS) entry which is preliminary data.</text>
</comment>
<organism evidence="1 3">
    <name type="scientific">Holdemania massiliensis</name>
    <dbReference type="NCBI Taxonomy" id="1468449"/>
    <lineage>
        <taxon>Bacteria</taxon>
        <taxon>Bacillati</taxon>
        <taxon>Bacillota</taxon>
        <taxon>Erysipelotrichia</taxon>
        <taxon>Erysipelotrichales</taxon>
        <taxon>Erysipelotrichaceae</taxon>
        <taxon>Holdemania</taxon>
    </lineage>
</organism>
<evidence type="ECO:0000313" key="1">
    <source>
        <dbReference type="EMBL" id="MSA89288.1"/>
    </source>
</evidence>